<dbReference type="EMBL" id="ACYH01000011">
    <property type="protein sequence ID" value="EEV21360.1"/>
    <property type="molecule type" value="Genomic_DNA"/>
</dbReference>
<feature type="repeat" description="TPR" evidence="1">
    <location>
        <begin position="772"/>
        <end position="805"/>
    </location>
</feature>
<protein>
    <submittedName>
        <fullName evidence="5">Tetratricopeptide repeat protein</fullName>
    </submittedName>
</protein>
<feature type="transmembrane region" description="Helical" evidence="4">
    <location>
        <begin position="7"/>
        <end position="28"/>
    </location>
</feature>
<feature type="repeat" description="TPR" evidence="1">
    <location>
        <begin position="1078"/>
        <end position="1111"/>
    </location>
</feature>
<dbReference type="SMART" id="SM00028">
    <property type="entry name" value="TPR"/>
    <property type="match status" value="15"/>
</dbReference>
<feature type="repeat" description="TPR" evidence="1">
    <location>
        <begin position="1010"/>
        <end position="1043"/>
    </location>
</feature>
<feature type="coiled-coil region" evidence="2">
    <location>
        <begin position="269"/>
        <end position="296"/>
    </location>
</feature>
<keyword evidence="1" id="KW-0802">TPR repeat</keyword>
<dbReference type="STRING" id="596324.TREVI0001_0557"/>
<feature type="repeat" description="TPR" evidence="1">
    <location>
        <begin position="874"/>
        <end position="907"/>
    </location>
</feature>
<comment type="caution">
    <text evidence="5">The sequence shown here is derived from an EMBL/GenBank/DDBJ whole genome shotgun (WGS) entry which is preliminary data.</text>
</comment>
<feature type="compositionally biased region" description="Basic and acidic residues" evidence="3">
    <location>
        <begin position="448"/>
        <end position="457"/>
    </location>
</feature>
<feature type="region of interest" description="Disordered" evidence="3">
    <location>
        <begin position="96"/>
        <end position="131"/>
    </location>
</feature>
<evidence type="ECO:0000256" key="4">
    <source>
        <dbReference type="SAM" id="Phobius"/>
    </source>
</evidence>
<reference evidence="5 6" key="1">
    <citation type="submission" date="2009-07" db="EMBL/GenBank/DDBJ databases">
        <authorList>
            <person name="Madupu R."/>
            <person name="Sebastian Y."/>
            <person name="Durkin A.S."/>
            <person name="Torralba M."/>
            <person name="Methe B."/>
            <person name="Sutton G.G."/>
            <person name="Strausberg R.L."/>
            <person name="Nelson K.E."/>
        </authorList>
    </citation>
    <scope>NUCLEOTIDE SEQUENCE [LARGE SCALE GENOMIC DNA]</scope>
    <source>
        <strain evidence="5 6">ATCC 35580</strain>
    </source>
</reference>
<feature type="compositionally biased region" description="Basic and acidic residues" evidence="3">
    <location>
        <begin position="413"/>
        <end position="422"/>
    </location>
</feature>
<feature type="repeat" description="TPR" evidence="1">
    <location>
        <begin position="806"/>
        <end position="839"/>
    </location>
</feature>
<feature type="compositionally biased region" description="Low complexity" evidence="3">
    <location>
        <begin position="609"/>
        <end position="621"/>
    </location>
</feature>
<feature type="compositionally biased region" description="Polar residues" evidence="3">
    <location>
        <begin position="111"/>
        <end position="120"/>
    </location>
</feature>
<dbReference type="RefSeq" id="WP_006187689.1">
    <property type="nucleotide sequence ID" value="NZ_ACYH01000011.1"/>
</dbReference>
<dbReference type="AlphaFoldDB" id="C8PME3"/>
<feature type="repeat" description="TPR" evidence="1">
    <location>
        <begin position="840"/>
        <end position="873"/>
    </location>
</feature>
<evidence type="ECO:0000313" key="5">
    <source>
        <dbReference type="EMBL" id="EEV21360.1"/>
    </source>
</evidence>
<dbReference type="Proteomes" id="UP000004509">
    <property type="component" value="Unassembled WGS sequence"/>
</dbReference>
<organism evidence="5 6">
    <name type="scientific">Treponema vincentii ATCC 35580</name>
    <dbReference type="NCBI Taxonomy" id="596324"/>
    <lineage>
        <taxon>Bacteria</taxon>
        <taxon>Pseudomonadati</taxon>
        <taxon>Spirochaetota</taxon>
        <taxon>Spirochaetia</taxon>
        <taxon>Spirochaetales</taxon>
        <taxon>Treponemataceae</taxon>
        <taxon>Treponema</taxon>
    </lineage>
</organism>
<feature type="repeat" description="TPR" evidence="1">
    <location>
        <begin position="1044"/>
        <end position="1077"/>
    </location>
</feature>
<keyword evidence="4" id="KW-0472">Membrane</keyword>
<evidence type="ECO:0000256" key="2">
    <source>
        <dbReference type="SAM" id="Coils"/>
    </source>
</evidence>
<keyword evidence="4" id="KW-0812">Transmembrane</keyword>
<feature type="compositionally biased region" description="Polar residues" evidence="3">
    <location>
        <begin position="581"/>
        <end position="605"/>
    </location>
</feature>
<dbReference type="Pfam" id="PF13181">
    <property type="entry name" value="TPR_8"/>
    <property type="match status" value="1"/>
</dbReference>
<dbReference type="Gene3D" id="1.25.40.10">
    <property type="entry name" value="Tetratricopeptide repeat domain"/>
    <property type="match status" value="3"/>
</dbReference>
<keyword evidence="4" id="KW-1133">Transmembrane helix</keyword>
<dbReference type="OrthoDB" id="357897at2"/>
<dbReference type="PANTHER" id="PTHR12558">
    <property type="entry name" value="CELL DIVISION CYCLE 16,23,27"/>
    <property type="match status" value="1"/>
</dbReference>
<name>C8PME3_9SPIR</name>
<dbReference type="InterPro" id="IPR019734">
    <property type="entry name" value="TPR_rpt"/>
</dbReference>
<feature type="region of interest" description="Disordered" evidence="3">
    <location>
        <begin position="392"/>
        <end position="481"/>
    </location>
</feature>
<dbReference type="Pfam" id="PF14559">
    <property type="entry name" value="TPR_19"/>
    <property type="match status" value="2"/>
</dbReference>
<feature type="region of interest" description="Disordered" evidence="3">
    <location>
        <begin position="581"/>
        <end position="621"/>
    </location>
</feature>
<dbReference type="InterPro" id="IPR011990">
    <property type="entry name" value="TPR-like_helical_dom_sf"/>
</dbReference>
<sequence length="1124" mass="123423">MNDLYKYLIGTAAGIVLCLLIWGGYSLLSGRGTTNNVPISRTELDGSAIGTASGRSSDILGSNGSFSLENDDAELTPEQQERLLAAQAANESLAKQYGGQDGNGAQNQQGFRNEQTTAETDSGYPGVFGNDALALNRGTQERAAVQTTGNQKLEESRNRVRDYIVQGKSAAQKNQPANALAAFEQAGEAMPDDKDFEAASYQDIASSLFLLSKTVPNAQTAQTVRDEAERYIKKSLAVRDNADARELYSTIIAENRKAAETKRQETLLAQQQSADLARKEEQAEQQRRQVVELIGQGKNAVNRRQLNNAVSAFDKAAAAMPDNKQFASDSYSEMADAMLNLAQHLSNPNDVNTALNKAESYIKEALATQTGSNARNLYAKILDARKEQERLAQARAEAQRKQQEQAAQAAAQKKAEEQRKQQEQAAQAAAQKKAEEQRKQQEQAAAQKKAEEQRKQQEPAAQAAAQKKAEEQQKQPKTAAHKQVENLIAQGTAAAQRKQLNNAILALDRAGRFMPNDNDFAEESYRKMADAMFNLAENSADKQTKASALNKADEYIKKALAAKNTAESQALAARITEAQSANQTNTAAKPQTAQQSGSAARQTQADAVRQQNNTAGTANNGNAANAQAAAAQARAAAEAEAAKKVQAELLAKKREVDTLVQQGKKAAETGNFAEAQRAFNKAAAQMPDGDAVFAAEQYREMADVLQGFAKTAPTHKEQSLKDAADYIKKSIASKNDDAKSHYIYAQIADSQNNTALTVQELEAARRFDPQNAQYNYELGRKYFEQKKYPQARSCFEQAVKSNPQFEAAFFNLGITHKIMNANDAALTAFSKAAALKPDYVRAWIEIARVQDKKRNYGEAISNYQKALALEPSNTSALKEMAQVYSKQKNAAQAERYFKEALALGDTDPVTYYNLASVQLELNKTAEALQNAQKALASNDKDARFLYTYGLALEKSNRLHEAEDYYTRAIAADGKYGKPRINLGRIQLEAGHLDSAEQHLLAGYRAESSNFEVNMNLGKLYGLKKQYGKAIDYYTNAIKIMPKDVDARQNLAAVYLSAGLKENARDTYQALIKMNPQAWDSYYELGKVYISLDNKAEAKAIFEQLLKQRPNYRNAAEVRKLLVNL</sequence>
<evidence type="ECO:0000313" key="6">
    <source>
        <dbReference type="Proteomes" id="UP000004509"/>
    </source>
</evidence>
<dbReference type="eggNOG" id="COG0457">
    <property type="taxonomic scope" value="Bacteria"/>
</dbReference>
<dbReference type="InterPro" id="IPR006597">
    <property type="entry name" value="Sel1-like"/>
</dbReference>
<dbReference type="PROSITE" id="PS50005">
    <property type="entry name" value="TPR"/>
    <property type="match status" value="7"/>
</dbReference>
<proteinExistence type="predicted"/>
<dbReference type="Pfam" id="PF13432">
    <property type="entry name" value="TPR_16"/>
    <property type="match status" value="2"/>
</dbReference>
<feature type="compositionally biased region" description="Basic and acidic residues" evidence="3">
    <location>
        <begin position="392"/>
        <end position="403"/>
    </location>
</feature>
<feature type="compositionally biased region" description="Basic and acidic residues" evidence="3">
    <location>
        <begin position="432"/>
        <end position="441"/>
    </location>
</feature>
<evidence type="ECO:0000256" key="3">
    <source>
        <dbReference type="SAM" id="MobiDB-lite"/>
    </source>
</evidence>
<dbReference type="SUPFAM" id="SSF48452">
    <property type="entry name" value="TPR-like"/>
    <property type="match status" value="3"/>
</dbReference>
<dbReference type="SMART" id="SM00671">
    <property type="entry name" value="SEL1"/>
    <property type="match status" value="4"/>
</dbReference>
<dbReference type="PANTHER" id="PTHR12558:SF13">
    <property type="entry name" value="CELL DIVISION CYCLE PROTEIN 27 HOMOLOG"/>
    <property type="match status" value="1"/>
</dbReference>
<keyword evidence="2" id="KW-0175">Coiled coil</keyword>
<evidence type="ECO:0000256" key="1">
    <source>
        <dbReference type="PROSITE-ProRule" id="PRU00339"/>
    </source>
</evidence>
<gene>
    <name evidence="5" type="ORF">TREVI0001_0557</name>
</gene>
<accession>C8PME3</accession>